<name>A0A1T4Y8U4_9BACL</name>
<sequence length="109" mass="12864">MHIEKAIHLPDIAFVRLCNDRFGVNKGLYNTIDTFFYDRGFEEILERRKNVLVFLEYIKRTSGTKEQRVKFGSGGLSLKIEEYLKEENKIIQIMKYQSNIATTSRKRVN</sequence>
<reference evidence="2" key="1">
    <citation type="submission" date="2017-02" db="EMBL/GenBank/DDBJ databases">
        <authorList>
            <person name="Varghese N."/>
            <person name="Submissions S."/>
        </authorList>
    </citation>
    <scope>NUCLEOTIDE SEQUENCE [LARGE SCALE GENOMIC DNA]</scope>
    <source>
        <strain evidence="2">DSM 23966</strain>
    </source>
</reference>
<accession>A0A1T4Y8U4</accession>
<dbReference type="RefSeq" id="WP_009766381.1">
    <property type="nucleotide sequence ID" value="NZ_FUYJ01000003.1"/>
</dbReference>
<dbReference type="EMBL" id="FUYJ01000003">
    <property type="protein sequence ID" value="SKA98110.1"/>
    <property type="molecule type" value="Genomic_DNA"/>
</dbReference>
<organism evidence="1 2">
    <name type="scientific">Sporosarcina newyorkensis</name>
    <dbReference type="NCBI Taxonomy" id="759851"/>
    <lineage>
        <taxon>Bacteria</taxon>
        <taxon>Bacillati</taxon>
        <taxon>Bacillota</taxon>
        <taxon>Bacilli</taxon>
        <taxon>Bacillales</taxon>
        <taxon>Caryophanaceae</taxon>
        <taxon>Sporosarcina</taxon>
    </lineage>
</organism>
<dbReference type="AlphaFoldDB" id="A0A1T4Y8U4"/>
<dbReference type="Proteomes" id="UP000190042">
    <property type="component" value="Unassembled WGS sequence"/>
</dbReference>
<keyword evidence="2" id="KW-1185">Reference proteome</keyword>
<protein>
    <submittedName>
        <fullName evidence="1">Uncharacterized protein</fullName>
    </submittedName>
</protein>
<evidence type="ECO:0000313" key="2">
    <source>
        <dbReference type="Proteomes" id="UP000190042"/>
    </source>
</evidence>
<evidence type="ECO:0000313" key="1">
    <source>
        <dbReference type="EMBL" id="SKA98110.1"/>
    </source>
</evidence>
<gene>
    <name evidence="1" type="ORF">SAMN04244570_2004</name>
</gene>
<proteinExistence type="predicted"/>